<keyword evidence="2" id="KW-0812">Transmembrane</keyword>
<protein>
    <submittedName>
        <fullName evidence="3">Spermidine dehydrogenase SpdH</fullName>
    </submittedName>
</protein>
<dbReference type="PANTHER" id="PTHR42923:SF3">
    <property type="entry name" value="PROTOPORPHYRINOGEN OXIDASE"/>
    <property type="match status" value="1"/>
</dbReference>
<comment type="caution">
    <text evidence="3">The sequence shown here is derived from an EMBL/GenBank/DDBJ whole genome shotgun (WGS) entry which is preliminary data.</text>
</comment>
<dbReference type="InterPro" id="IPR050464">
    <property type="entry name" value="Zeta_carotene_desat/Oxidored"/>
</dbReference>
<evidence type="ECO:0000313" key="3">
    <source>
        <dbReference type="EMBL" id="GII36541.1"/>
    </source>
</evidence>
<keyword evidence="2" id="KW-1133">Transmembrane helix</keyword>
<gene>
    <name evidence="3" type="primary">spdH_2</name>
    <name evidence="3" type="ORF">Pph01_15440</name>
</gene>
<dbReference type="SUPFAM" id="SSF51905">
    <property type="entry name" value="FAD/NAD(P)-binding domain"/>
    <property type="match status" value="1"/>
</dbReference>
<dbReference type="AlphaFoldDB" id="A0A8J3U3G1"/>
<keyword evidence="2" id="KW-0472">Membrane</keyword>
<dbReference type="Gene3D" id="3.50.50.60">
    <property type="entry name" value="FAD/NAD(P)-binding domain"/>
    <property type="match status" value="1"/>
</dbReference>
<dbReference type="InterPro" id="IPR006311">
    <property type="entry name" value="TAT_signal"/>
</dbReference>
<dbReference type="Pfam" id="PF13450">
    <property type="entry name" value="NAD_binding_8"/>
    <property type="match status" value="1"/>
</dbReference>
<dbReference type="EMBL" id="BOOP01000004">
    <property type="protein sequence ID" value="GII36541.1"/>
    <property type="molecule type" value="Genomic_DNA"/>
</dbReference>
<sequence length="637" mass="68801">MARFTDDELGMKRGITRRDLLNGMLVGGGAAALSAALPGGAAHASTGHGGGSPYPPTSNGVVGQTDAARTVGHDVTFGGADPGPARDLREHYDLVVVGGGVSGLAAAYFYRKAFGSRARILVLEALADFGGHQHRNEFQVRGRTLLSNGGMVNLDSPDTWNSPSLSLMDDLGIDFAKLAEGVDTGYYTSKGLGTGYFFPEEGFGADTLVTRGATEPLSTLIARLPLSETARADILKVENTTEDYFPGLSDAEKKQRLARISYADYLRHHVGVGEEALVFYQRRTHGLWGTGIEAVPAGDCWGTGLPGFRGLALEPTPYNGIGRTPAMSLTTADEELYYFPDGGATVSRLLVSQLVPGVFSGRQTMESVITARADYGRLDRAGSDVRIRLNAMATDVRHRRGTRGPVDVEYVSGGKTYRVSGSHVVMACWNSVASYIVPGLPSAQVEAMRYGVKVPLVYARVALRDWRAWERAGISRITPYGTFWDSCSLATTTHQGGYASARESDEPIVVTLSKTPNQPGLPITRDQHRAGRRLLLETSFSDFEREIRDLMQRALGPSGFRASRDIMAITVNRWSHGYAYEYNSIADPVIFKPVAEQPFVLARRPFGNITIANSDAGAFGYTHAAVDEAFRAVKELT</sequence>
<evidence type="ECO:0000256" key="1">
    <source>
        <dbReference type="SAM" id="MobiDB-lite"/>
    </source>
</evidence>
<dbReference type="GO" id="GO:0016491">
    <property type="term" value="F:oxidoreductase activity"/>
    <property type="evidence" value="ECO:0007669"/>
    <property type="project" value="TreeGrafter"/>
</dbReference>
<dbReference type="RefSeq" id="WP_204072239.1">
    <property type="nucleotide sequence ID" value="NZ_BAABHI010000012.1"/>
</dbReference>
<reference evidence="3 4" key="1">
    <citation type="submission" date="2021-01" db="EMBL/GenBank/DDBJ databases">
        <title>Whole genome shotgun sequence of Planotetraspora phitsanulokensis NBRC 104273.</title>
        <authorList>
            <person name="Komaki H."/>
            <person name="Tamura T."/>
        </authorList>
    </citation>
    <scope>NUCLEOTIDE SEQUENCE [LARGE SCALE GENOMIC DNA]</scope>
    <source>
        <strain evidence="3 4">NBRC 104273</strain>
    </source>
</reference>
<dbReference type="PANTHER" id="PTHR42923">
    <property type="entry name" value="PROTOPORPHYRINOGEN OXIDASE"/>
    <property type="match status" value="1"/>
</dbReference>
<accession>A0A8J3U3G1</accession>
<evidence type="ECO:0000256" key="2">
    <source>
        <dbReference type="SAM" id="Phobius"/>
    </source>
</evidence>
<feature type="region of interest" description="Disordered" evidence="1">
    <location>
        <begin position="42"/>
        <end position="64"/>
    </location>
</feature>
<proteinExistence type="predicted"/>
<dbReference type="InterPro" id="IPR036188">
    <property type="entry name" value="FAD/NAD-bd_sf"/>
</dbReference>
<feature type="transmembrane region" description="Helical" evidence="2">
    <location>
        <begin position="20"/>
        <end position="37"/>
    </location>
</feature>
<dbReference type="Proteomes" id="UP000622547">
    <property type="component" value="Unassembled WGS sequence"/>
</dbReference>
<dbReference type="PROSITE" id="PS51318">
    <property type="entry name" value="TAT"/>
    <property type="match status" value="1"/>
</dbReference>
<name>A0A8J3U3G1_9ACTN</name>
<evidence type="ECO:0000313" key="4">
    <source>
        <dbReference type="Proteomes" id="UP000622547"/>
    </source>
</evidence>
<keyword evidence="4" id="KW-1185">Reference proteome</keyword>
<organism evidence="3 4">
    <name type="scientific">Planotetraspora phitsanulokensis</name>
    <dbReference type="NCBI Taxonomy" id="575192"/>
    <lineage>
        <taxon>Bacteria</taxon>
        <taxon>Bacillati</taxon>
        <taxon>Actinomycetota</taxon>
        <taxon>Actinomycetes</taxon>
        <taxon>Streptosporangiales</taxon>
        <taxon>Streptosporangiaceae</taxon>
        <taxon>Planotetraspora</taxon>
    </lineage>
</organism>